<organism evidence="2 3">
    <name type="scientific">Pararge aegeria aegeria</name>
    <dbReference type="NCBI Taxonomy" id="348720"/>
    <lineage>
        <taxon>Eukaryota</taxon>
        <taxon>Metazoa</taxon>
        <taxon>Ecdysozoa</taxon>
        <taxon>Arthropoda</taxon>
        <taxon>Hexapoda</taxon>
        <taxon>Insecta</taxon>
        <taxon>Pterygota</taxon>
        <taxon>Neoptera</taxon>
        <taxon>Endopterygota</taxon>
        <taxon>Lepidoptera</taxon>
        <taxon>Glossata</taxon>
        <taxon>Ditrysia</taxon>
        <taxon>Papilionoidea</taxon>
        <taxon>Nymphalidae</taxon>
        <taxon>Satyrinae</taxon>
        <taxon>Satyrini</taxon>
        <taxon>Parargina</taxon>
        <taxon>Pararge</taxon>
    </lineage>
</organism>
<gene>
    <name evidence="2" type="primary">jg9291</name>
    <name evidence="2" type="ORF">PAEG_LOCUS24798</name>
</gene>
<sequence length="642" mass="75204">MARQSMLLMDNKSNVEFLFDISKEIKYFYEVPVIFLTQKDYSDNIFNTMCSMRTALEEGSKTQIIDIIVDFHLQWLHAIKDLEKFSNKLQVLPRQEVYAAITYTIDAMCNRLKYYQRYMLKYRPSLSNDNQANILADFEIIEEMYDDVTQILIKKLKCFRNFDTDDEFKIKVRDATEELISWVDLIHDEFVIQLTKHINGNLIADLTKILRKIVSDLHKSNSPTVQKLLEHLKVMGNDFSTMIRCISVHDLEMNKLIEKINTLDDKISSLAGEPTAAVINLQNKKKYFENRLNFLENSKTALKSFLECNDAQLEHLDNEQICNCKDFYQLRIFNHALPQQERERLVTELCCTWDLAISGEHRHKSIISILSAADMKEEFTDALGSFYIDQHSRKIYKVPDDETLYQPNEHNDLVPLSDDAEHIYFYDECGRYYFDPKTRQRVYKAHETASEYMMDSSGILLKVKEQRKGVTYYYDNYGRYYINCEGKHIYREADSTSEYENDGLGNLVRIRSNLDLLKLCPDDVHVTEDFKYLKNTVGKALRESIADVILHQPADPIKYLSARLMKYRENLELKEKRSKEKEELQIERELRMSEERAATERAATEAIQLAYGGSEASYDSNLMKYAYMQSDYSQAGSSIHKK</sequence>
<dbReference type="CDD" id="cd22966">
    <property type="entry name" value="DD_DYDC-like"/>
    <property type="match status" value="1"/>
</dbReference>
<evidence type="ECO:0000313" key="2">
    <source>
        <dbReference type="EMBL" id="CAH2265139.1"/>
    </source>
</evidence>
<protein>
    <submittedName>
        <fullName evidence="2">Jg9291 protein</fullName>
    </submittedName>
</protein>
<proteinExistence type="predicted"/>
<dbReference type="AlphaFoldDB" id="A0A8S4SLT9"/>
<name>A0A8S4SLT9_9NEOP</name>
<reference evidence="2" key="1">
    <citation type="submission" date="2022-03" db="EMBL/GenBank/DDBJ databases">
        <authorList>
            <person name="Lindestad O."/>
        </authorList>
    </citation>
    <scope>NUCLEOTIDE SEQUENCE</scope>
</reference>
<dbReference type="GO" id="GO:0048188">
    <property type="term" value="C:Set1C/COMPASS complex"/>
    <property type="evidence" value="ECO:0007669"/>
    <property type="project" value="InterPro"/>
</dbReference>
<dbReference type="OrthoDB" id="432281at2759"/>
<keyword evidence="1" id="KW-0175">Coiled coil</keyword>
<accession>A0A8S4SLT9</accession>
<feature type="coiled-coil region" evidence="1">
    <location>
        <begin position="557"/>
        <end position="596"/>
    </location>
</feature>
<dbReference type="PANTHER" id="PTHR23356:SF16">
    <property type="entry name" value="DPY30 DOMAIN CONTAINING 2"/>
    <property type="match status" value="1"/>
</dbReference>
<evidence type="ECO:0000256" key="1">
    <source>
        <dbReference type="SAM" id="Coils"/>
    </source>
</evidence>
<dbReference type="PANTHER" id="PTHR23356">
    <property type="entry name" value="DPY30-RELATED"/>
    <property type="match status" value="1"/>
</dbReference>
<evidence type="ECO:0000313" key="3">
    <source>
        <dbReference type="Proteomes" id="UP000838756"/>
    </source>
</evidence>
<dbReference type="Proteomes" id="UP000838756">
    <property type="component" value="Unassembled WGS sequence"/>
</dbReference>
<comment type="caution">
    <text evidence="2">The sequence shown here is derived from an EMBL/GenBank/DDBJ whole genome shotgun (WGS) entry which is preliminary data.</text>
</comment>
<dbReference type="InterPro" id="IPR037856">
    <property type="entry name" value="Sdc1/DPY30"/>
</dbReference>
<feature type="coiled-coil region" evidence="1">
    <location>
        <begin position="253"/>
        <end position="298"/>
    </location>
</feature>
<dbReference type="EMBL" id="CAKXAJ010026273">
    <property type="protein sequence ID" value="CAH2265139.1"/>
    <property type="molecule type" value="Genomic_DNA"/>
</dbReference>
<keyword evidence="3" id="KW-1185">Reference proteome</keyword>
<dbReference type="InterPro" id="IPR049630">
    <property type="entry name" value="DYDC-like_DD"/>
</dbReference>